<dbReference type="AlphaFoldDB" id="A0AAV5WB63"/>
<comment type="caution">
    <text evidence="10">The sequence shown here is derived from an EMBL/GenBank/DDBJ whole genome shotgun (WGS) entry which is preliminary data.</text>
</comment>
<name>A0AAV5WB63_9BILA</name>
<dbReference type="InterPro" id="IPR040079">
    <property type="entry name" value="Glutathione_S-Trfase"/>
</dbReference>
<dbReference type="GO" id="GO:0006749">
    <property type="term" value="P:glutathione metabolic process"/>
    <property type="evidence" value="ECO:0007669"/>
    <property type="project" value="TreeGrafter"/>
</dbReference>
<dbReference type="PANTHER" id="PTHR42673:SF4">
    <property type="entry name" value="MALEYLACETOACETATE ISOMERASE"/>
    <property type="match status" value="1"/>
</dbReference>
<comment type="cofactor">
    <cofactor evidence="2">
        <name>glutathione</name>
        <dbReference type="ChEBI" id="CHEBI:57925"/>
    </cofactor>
</comment>
<dbReference type="InterPro" id="IPR034330">
    <property type="entry name" value="GST_Zeta_C"/>
</dbReference>
<dbReference type="GO" id="GO:0006572">
    <property type="term" value="P:L-tyrosine catabolic process"/>
    <property type="evidence" value="ECO:0007669"/>
    <property type="project" value="UniProtKB-KW"/>
</dbReference>
<evidence type="ECO:0000256" key="6">
    <source>
        <dbReference type="ARBA" id="ARBA00022878"/>
    </source>
</evidence>
<dbReference type="SFLD" id="SFLDG00358">
    <property type="entry name" value="Main_(cytGST)"/>
    <property type="match status" value="1"/>
</dbReference>
<dbReference type="InterPro" id="IPR010987">
    <property type="entry name" value="Glutathione-S-Trfase_C-like"/>
</dbReference>
<reference evidence="10" key="1">
    <citation type="submission" date="2023-10" db="EMBL/GenBank/DDBJ databases">
        <title>Genome assembly of Pristionchus species.</title>
        <authorList>
            <person name="Yoshida K."/>
            <person name="Sommer R.J."/>
        </authorList>
    </citation>
    <scope>NUCLEOTIDE SEQUENCE</scope>
    <source>
        <strain evidence="10">RS5133</strain>
    </source>
</reference>
<dbReference type="PROSITE" id="PS50404">
    <property type="entry name" value="GST_NTER"/>
    <property type="match status" value="1"/>
</dbReference>
<dbReference type="PROSITE" id="PS50405">
    <property type="entry name" value="GST_CTER"/>
    <property type="match status" value="1"/>
</dbReference>
<evidence type="ECO:0000259" key="9">
    <source>
        <dbReference type="PROSITE" id="PS50405"/>
    </source>
</evidence>
<dbReference type="InterPro" id="IPR004046">
    <property type="entry name" value="GST_C"/>
</dbReference>
<dbReference type="GO" id="GO:0006559">
    <property type="term" value="P:L-phenylalanine catabolic process"/>
    <property type="evidence" value="ECO:0007669"/>
    <property type="project" value="UniProtKB-KW"/>
</dbReference>
<accession>A0AAV5WB63</accession>
<dbReference type="EC" id="5.2.1.2" evidence="5"/>
<dbReference type="SUPFAM" id="SSF52833">
    <property type="entry name" value="Thioredoxin-like"/>
    <property type="match status" value="1"/>
</dbReference>
<dbReference type="PANTHER" id="PTHR42673">
    <property type="entry name" value="MALEYLACETOACETATE ISOMERASE"/>
    <property type="match status" value="1"/>
</dbReference>
<organism evidence="10 11">
    <name type="scientific">Pristionchus fissidentatus</name>
    <dbReference type="NCBI Taxonomy" id="1538716"/>
    <lineage>
        <taxon>Eukaryota</taxon>
        <taxon>Metazoa</taxon>
        <taxon>Ecdysozoa</taxon>
        <taxon>Nematoda</taxon>
        <taxon>Chromadorea</taxon>
        <taxon>Rhabditida</taxon>
        <taxon>Rhabditina</taxon>
        <taxon>Diplogasteromorpha</taxon>
        <taxon>Diplogasteroidea</taxon>
        <taxon>Neodiplogasteridae</taxon>
        <taxon>Pristionchus</taxon>
    </lineage>
</organism>
<dbReference type="SUPFAM" id="SSF47616">
    <property type="entry name" value="GST C-terminal domain-like"/>
    <property type="match status" value="1"/>
</dbReference>
<evidence type="ECO:0000313" key="11">
    <source>
        <dbReference type="Proteomes" id="UP001432322"/>
    </source>
</evidence>
<comment type="catalytic activity">
    <reaction evidence="1">
        <text>4-maleylacetoacetate = 4-fumarylacetoacetate</text>
        <dbReference type="Rhea" id="RHEA:14817"/>
        <dbReference type="ChEBI" id="CHEBI:17105"/>
        <dbReference type="ChEBI" id="CHEBI:18034"/>
        <dbReference type="EC" id="5.2.1.2"/>
    </reaction>
</comment>
<dbReference type="GO" id="GO:0005739">
    <property type="term" value="C:mitochondrion"/>
    <property type="evidence" value="ECO:0007669"/>
    <property type="project" value="TreeGrafter"/>
</dbReference>
<dbReference type="CDD" id="cd03191">
    <property type="entry name" value="GST_C_Zeta"/>
    <property type="match status" value="1"/>
</dbReference>
<dbReference type="InterPro" id="IPR036282">
    <property type="entry name" value="Glutathione-S-Trfase_C_sf"/>
</dbReference>
<protein>
    <recommendedName>
        <fullName evidence="5">maleylacetoacetate isomerase</fullName>
        <ecNumber evidence="5">5.2.1.2</ecNumber>
    </recommendedName>
</protein>
<dbReference type="FunFam" id="1.20.1050.10:FF:000017">
    <property type="entry name" value="Maleylacetoacetate isomerase"/>
    <property type="match status" value="1"/>
</dbReference>
<feature type="domain" description="GST N-terminal" evidence="8">
    <location>
        <begin position="16"/>
        <end position="98"/>
    </location>
</feature>
<dbReference type="EMBL" id="BTSY01000005">
    <property type="protein sequence ID" value="GMT29077.1"/>
    <property type="molecule type" value="Genomic_DNA"/>
</dbReference>
<feature type="domain" description="GST C-terminal" evidence="9">
    <location>
        <begin position="103"/>
        <end position="226"/>
    </location>
</feature>
<proteinExistence type="inferred from homology"/>
<comment type="similarity">
    <text evidence="4">Belongs to the GST superfamily. Zeta family.</text>
</comment>
<sequence>VHHESCVLSLDSCRMSKPILYTYWRSSCAWRVRIALHLKGVEFESRPVDLVKKSGQFADECYKLNPSERVPVLVHNGHSICESLAIIEYIDEIFPGVALLPKDPVKRATARALALHIASGIQPLQNLKVMQKLNAEEAGKGQKWSEYWLTAGLKELEKMVEKTAGRLMVGDDVTVADICLPSILYNARRWGTDVAAFPTLLRIEKELEKIDAFEKALPENQPDAQKA</sequence>
<gene>
    <name evidence="10" type="ORF">PFISCL1PPCAC_20374</name>
</gene>
<feature type="non-terminal residue" evidence="10">
    <location>
        <position position="1"/>
    </location>
</feature>
<keyword evidence="11" id="KW-1185">Reference proteome</keyword>
<dbReference type="InterPro" id="IPR034333">
    <property type="entry name" value="GST_Zeta_N"/>
</dbReference>
<dbReference type="CDD" id="cd03042">
    <property type="entry name" value="GST_N_Zeta"/>
    <property type="match status" value="1"/>
</dbReference>
<evidence type="ECO:0000256" key="4">
    <source>
        <dbReference type="ARBA" id="ARBA00010007"/>
    </source>
</evidence>
<evidence type="ECO:0000256" key="3">
    <source>
        <dbReference type="ARBA" id="ARBA00004671"/>
    </source>
</evidence>
<evidence type="ECO:0000313" key="10">
    <source>
        <dbReference type="EMBL" id="GMT29077.1"/>
    </source>
</evidence>
<dbReference type="Gene3D" id="1.20.1050.10">
    <property type="match status" value="1"/>
</dbReference>
<keyword evidence="7" id="KW-0585">Phenylalanine catabolism</keyword>
<evidence type="ECO:0000256" key="1">
    <source>
        <dbReference type="ARBA" id="ARBA00001622"/>
    </source>
</evidence>
<dbReference type="InterPro" id="IPR005955">
    <property type="entry name" value="GST_Zeta"/>
</dbReference>
<evidence type="ECO:0000256" key="7">
    <source>
        <dbReference type="ARBA" id="ARBA00023232"/>
    </source>
</evidence>
<keyword evidence="6" id="KW-0828">Tyrosine catabolism</keyword>
<comment type="pathway">
    <text evidence="3">Amino-acid degradation; L-phenylalanine degradation; acetoacetate and fumarate from L-phenylalanine: step 5/6.</text>
</comment>
<dbReference type="Pfam" id="PF02798">
    <property type="entry name" value="GST_N"/>
    <property type="match status" value="1"/>
</dbReference>
<evidence type="ECO:0000256" key="2">
    <source>
        <dbReference type="ARBA" id="ARBA00001955"/>
    </source>
</evidence>
<dbReference type="Gene3D" id="3.40.30.10">
    <property type="entry name" value="Glutaredoxin"/>
    <property type="match status" value="1"/>
</dbReference>
<evidence type="ECO:0000256" key="5">
    <source>
        <dbReference type="ARBA" id="ARBA00013199"/>
    </source>
</evidence>
<evidence type="ECO:0000259" key="8">
    <source>
        <dbReference type="PROSITE" id="PS50404"/>
    </source>
</evidence>
<dbReference type="SFLD" id="SFLDS00019">
    <property type="entry name" value="Glutathione_Transferase_(cytos"/>
    <property type="match status" value="1"/>
</dbReference>
<dbReference type="Proteomes" id="UP001432322">
    <property type="component" value="Unassembled WGS sequence"/>
</dbReference>
<dbReference type="InterPro" id="IPR036249">
    <property type="entry name" value="Thioredoxin-like_sf"/>
</dbReference>
<dbReference type="Pfam" id="PF14497">
    <property type="entry name" value="GST_C_3"/>
    <property type="match status" value="1"/>
</dbReference>
<dbReference type="NCBIfam" id="TIGR01262">
    <property type="entry name" value="maiA"/>
    <property type="match status" value="1"/>
</dbReference>
<dbReference type="GO" id="GO:0016034">
    <property type="term" value="F:maleylacetoacetate isomerase activity"/>
    <property type="evidence" value="ECO:0007669"/>
    <property type="project" value="UniProtKB-EC"/>
</dbReference>
<dbReference type="InterPro" id="IPR004045">
    <property type="entry name" value="Glutathione_S-Trfase_N"/>
</dbReference>
<dbReference type="GO" id="GO:0004364">
    <property type="term" value="F:glutathione transferase activity"/>
    <property type="evidence" value="ECO:0007669"/>
    <property type="project" value="TreeGrafter"/>
</dbReference>